<dbReference type="OrthoDB" id="3626437at2"/>
<dbReference type="Proteomes" id="UP000035065">
    <property type="component" value="Unassembled WGS sequence"/>
</dbReference>
<feature type="domain" description="HTH cro/C1-type" evidence="2">
    <location>
        <begin position="10"/>
        <end position="73"/>
    </location>
</feature>
<reference evidence="3 4" key="1">
    <citation type="journal article" date="2011" name="J. Bacteriol.">
        <title>Draft Genome Sequence of Gordonia neofelifaecis NRRL B-59395, a Cholesterol-Degrading Actinomycete.</title>
        <authorList>
            <person name="Ge F."/>
            <person name="Li W."/>
            <person name="Chen G."/>
            <person name="Liu Y."/>
            <person name="Zhang G."/>
            <person name="Yong B."/>
            <person name="Wang Q."/>
            <person name="Wang N."/>
            <person name="Huang Z."/>
            <person name="Li W."/>
            <person name="Wang J."/>
            <person name="Wu C."/>
            <person name="Xie Q."/>
            <person name="Liu G."/>
        </authorList>
    </citation>
    <scope>NUCLEOTIDE SEQUENCE [LARGE SCALE GENOMIC DNA]</scope>
    <source>
        <strain evidence="3 4">NRRL B-59395</strain>
    </source>
</reference>
<feature type="region of interest" description="Disordered" evidence="1">
    <location>
        <begin position="85"/>
        <end position="110"/>
    </location>
</feature>
<gene>
    <name evidence="3" type="ORF">SCNU_05526</name>
</gene>
<protein>
    <recommendedName>
        <fullName evidence="2">HTH cro/C1-type domain-containing protein</fullName>
    </recommendedName>
</protein>
<keyword evidence="4" id="KW-1185">Reference proteome</keyword>
<dbReference type="SUPFAM" id="SSF47413">
    <property type="entry name" value="lambda repressor-like DNA-binding domains"/>
    <property type="match status" value="1"/>
</dbReference>
<dbReference type="STRING" id="644548.SCNU_05526"/>
<dbReference type="Pfam" id="PF13443">
    <property type="entry name" value="HTH_26"/>
    <property type="match status" value="1"/>
</dbReference>
<dbReference type="InterPro" id="IPR001387">
    <property type="entry name" value="Cro/C1-type_HTH"/>
</dbReference>
<dbReference type="RefSeq" id="WP_009678361.1">
    <property type="nucleotide sequence ID" value="NZ_AEUD01000003.1"/>
</dbReference>
<sequence>MKRHVDYTWRLAELMAARGMNNTTDLIPLLAERDISLSRPQVYRLVNQRPERVSLQLIAALCDIFGCGPDALVTVTAVNARERHTATNSGPNVVPLDRTTRPRRANILDE</sequence>
<dbReference type="eggNOG" id="COG3655">
    <property type="taxonomic scope" value="Bacteria"/>
</dbReference>
<proteinExistence type="predicted"/>
<dbReference type="EMBL" id="AEUD01000003">
    <property type="protein sequence ID" value="EGD56285.1"/>
    <property type="molecule type" value="Genomic_DNA"/>
</dbReference>
<dbReference type="GO" id="GO:0003677">
    <property type="term" value="F:DNA binding"/>
    <property type="evidence" value="ECO:0007669"/>
    <property type="project" value="InterPro"/>
</dbReference>
<evidence type="ECO:0000313" key="3">
    <source>
        <dbReference type="EMBL" id="EGD56285.1"/>
    </source>
</evidence>
<dbReference type="Gene3D" id="1.10.260.40">
    <property type="entry name" value="lambda repressor-like DNA-binding domains"/>
    <property type="match status" value="1"/>
</dbReference>
<evidence type="ECO:0000313" key="4">
    <source>
        <dbReference type="Proteomes" id="UP000035065"/>
    </source>
</evidence>
<comment type="caution">
    <text evidence="3">The sequence shown here is derived from an EMBL/GenBank/DDBJ whole genome shotgun (WGS) entry which is preliminary data.</text>
</comment>
<dbReference type="InterPro" id="IPR010982">
    <property type="entry name" value="Lambda_DNA-bd_dom_sf"/>
</dbReference>
<evidence type="ECO:0000259" key="2">
    <source>
        <dbReference type="Pfam" id="PF13443"/>
    </source>
</evidence>
<organism evidence="3 4">
    <name type="scientific">Gordonia neofelifaecis NRRL B-59395</name>
    <dbReference type="NCBI Taxonomy" id="644548"/>
    <lineage>
        <taxon>Bacteria</taxon>
        <taxon>Bacillati</taxon>
        <taxon>Actinomycetota</taxon>
        <taxon>Actinomycetes</taxon>
        <taxon>Mycobacteriales</taxon>
        <taxon>Gordoniaceae</taxon>
        <taxon>Gordonia</taxon>
    </lineage>
</organism>
<accession>F1YGY7</accession>
<evidence type="ECO:0000256" key="1">
    <source>
        <dbReference type="SAM" id="MobiDB-lite"/>
    </source>
</evidence>
<name>F1YGY7_9ACTN</name>
<dbReference type="AlphaFoldDB" id="F1YGY7"/>